<proteinExistence type="predicted"/>
<reference evidence="2" key="1">
    <citation type="submission" date="2015-05" db="EMBL/GenBank/DDBJ databases">
        <authorList>
            <consortium name="Pathogen Informatics"/>
        </authorList>
    </citation>
    <scope>NUCLEOTIDE SEQUENCE [LARGE SCALE GENOMIC DNA]</scope>
    <source>
        <strain evidence="2">M72</strain>
    </source>
</reference>
<dbReference type="AlphaFoldDB" id="A0A0M6WM42"/>
<keyword evidence="2" id="KW-1185">Reference proteome</keyword>
<organism evidence="1 2">
    <name type="scientific">Roseburia faecis</name>
    <dbReference type="NCBI Taxonomy" id="301302"/>
    <lineage>
        <taxon>Bacteria</taxon>
        <taxon>Bacillati</taxon>
        <taxon>Bacillota</taxon>
        <taxon>Clostridia</taxon>
        <taxon>Lachnospirales</taxon>
        <taxon>Lachnospiraceae</taxon>
        <taxon>Roseburia</taxon>
    </lineage>
</organism>
<protein>
    <submittedName>
        <fullName evidence="1">Uncharacterized protein</fullName>
    </submittedName>
</protein>
<evidence type="ECO:0000313" key="1">
    <source>
        <dbReference type="EMBL" id="CRL37721.1"/>
    </source>
</evidence>
<gene>
    <name evidence="1" type="ORF">M72_04681</name>
</gene>
<dbReference type="RefSeq" id="WP_055067749.1">
    <property type="nucleotide sequence ID" value="NZ_CP173697.1"/>
</dbReference>
<accession>A0A0M6WM42</accession>
<name>A0A0M6WM42_9FIRM</name>
<sequence length="725" mass="79175">MKKISLKRDNRGASLLAVLILMVVVSAIAVVITKITIVNIQMKEVERGTKKNFYSADAVMDDLRTGARELAEKSLEKAYTDVLENYLTYTASGANAQDVFSRKYMEDLEGQFAKASAGKTNTTDASGNVVYTVSDYNTDTVKGCIKETAEQGCYVAAADPKYELDYGAGTFTLKGVQVKYKDAQDYETKITTDLIFSTPQMNFSGQGQIQEFMKYALIADRQIHVNASNVQVDGSVYAGADGILADSSGSGTLKGKSILTRGDIVTDSGSTLTVGNGNSSIWAENIKTSGSGSSTMEINGNTYVADDLELRGVGSKVTLKGNYYGYNFQKNYGTSDKVSSDADFSSAMMVNGRTCNLNLKDLNYLMLAGRTFISRKTGVAKNQDVLMGESISARTNQLAYYVPAEYVKNGTFDRSGYAAHIGISDDTLQGYLNSSQPLVAYYFPEGMYYYLNFKTEQDANDFFANYYNNNQGKVAQYANLYLDENALIIDKKTIMTLKGDILSRASASDALNVKKVTIQPDNWKDANGLFWDYCSKLAVRYKSLELGLTDSGQGVTPDQVRLTSTDASGHEVIDKTVNPLFDKLIDRKAFEQELEKHKTSTTESVTVYSPTTDVYLVKNTGTYALPNTVTRGLVVATGDVKVSGDFEGLIISGGVISFDSNAGAAGTGHIKGNKLLVSQLFAEDQKRDTPLFSQFFRDCSSTAVSNISGNLDLDSYLNYDNWKKN</sequence>
<evidence type="ECO:0000313" key="2">
    <source>
        <dbReference type="Proteomes" id="UP000049979"/>
    </source>
</evidence>
<dbReference type="EMBL" id="CVRR01000019">
    <property type="protein sequence ID" value="CRL37721.1"/>
    <property type="molecule type" value="Genomic_DNA"/>
</dbReference>
<dbReference type="Proteomes" id="UP000049979">
    <property type="component" value="Unassembled WGS sequence"/>
</dbReference>
<dbReference type="OrthoDB" id="2009649at2"/>